<dbReference type="PANTHER" id="PTHR42731">
    <property type="entry name" value="SLL1084 PROTEIN"/>
    <property type="match status" value="1"/>
</dbReference>
<dbReference type="SFLD" id="SFLDG01082">
    <property type="entry name" value="B12-binding_domain_containing"/>
    <property type="match status" value="1"/>
</dbReference>
<dbReference type="SFLD" id="SFLDS00029">
    <property type="entry name" value="Radical_SAM"/>
    <property type="match status" value="1"/>
</dbReference>
<evidence type="ECO:0000313" key="2">
    <source>
        <dbReference type="EMBL" id="SMG24317.1"/>
    </source>
</evidence>
<gene>
    <name evidence="2" type="ORF">SAMN06275492_11018</name>
</gene>
<dbReference type="Gene3D" id="3.80.30.20">
    <property type="entry name" value="tm_1862 like domain"/>
    <property type="match status" value="1"/>
</dbReference>
<evidence type="ECO:0000313" key="3">
    <source>
        <dbReference type="Proteomes" id="UP000193355"/>
    </source>
</evidence>
<name>A0A1X7JAE0_9BACT</name>
<accession>A0A1X7JAE0</accession>
<dbReference type="GO" id="GO:0003824">
    <property type="term" value="F:catalytic activity"/>
    <property type="evidence" value="ECO:0007669"/>
    <property type="project" value="InterPro"/>
</dbReference>
<dbReference type="NCBIfam" id="TIGR03960">
    <property type="entry name" value="rSAM_fuse_unch"/>
    <property type="match status" value="1"/>
</dbReference>
<dbReference type="SUPFAM" id="SSF102114">
    <property type="entry name" value="Radical SAM enzymes"/>
    <property type="match status" value="1"/>
</dbReference>
<dbReference type="GO" id="GO:0051536">
    <property type="term" value="F:iron-sulfur cluster binding"/>
    <property type="evidence" value="ECO:0007669"/>
    <property type="project" value="InterPro"/>
</dbReference>
<dbReference type="InterPro" id="IPR023404">
    <property type="entry name" value="rSAM_horseshoe"/>
</dbReference>
<dbReference type="PANTHER" id="PTHR42731:SF1">
    <property type="entry name" value="RADICAL SAM DOMAIN PROTEIN"/>
    <property type="match status" value="1"/>
</dbReference>
<reference evidence="3" key="1">
    <citation type="submission" date="2017-04" db="EMBL/GenBank/DDBJ databases">
        <authorList>
            <person name="Varghese N."/>
            <person name="Submissions S."/>
        </authorList>
    </citation>
    <scope>NUCLEOTIDE SEQUENCE [LARGE SCALE GENOMIC DNA]</scope>
    <source>
        <strain evidence="3">USBA 82</strain>
    </source>
</reference>
<dbReference type="EMBL" id="FXBB01000010">
    <property type="protein sequence ID" value="SMG24317.1"/>
    <property type="molecule type" value="Genomic_DNA"/>
</dbReference>
<dbReference type="InterPro" id="IPR058240">
    <property type="entry name" value="rSAM_sf"/>
</dbReference>
<dbReference type="InterPro" id="IPR045784">
    <property type="entry name" value="Radical_SAM_N2"/>
</dbReference>
<dbReference type="InterPro" id="IPR023862">
    <property type="entry name" value="CHP03960_rSAM"/>
</dbReference>
<dbReference type="Pfam" id="PF19864">
    <property type="entry name" value="Radical_SAM_N2"/>
    <property type="match status" value="1"/>
</dbReference>
<keyword evidence="3" id="KW-1185">Reference proteome</keyword>
<proteinExistence type="predicted"/>
<sequence>MVFKEWNDRRWDAMASVSRPSRYAGGEWGKIAPKESPSLRMCLCFPDVYEVGMSYLGFQLLYDMIKKIDEIDVERAYCPWIDMEKEMRHRGVQLGSLESDRSLSDFDVVGFTLQYELSFTNILTMLDLGDIPLKSADRGDSVPLVIAGGPGALSPEPISDFVDLFCLGDGEAMLPDLLLMLSETKGMNRQDRLKLASEIPGVYAPSVLNWEFSPLGASFSGISAPFRRVIAPDMDSICPDSAIVPSSSILHDRIAVELFRGCSRGCRFCQAGMIYRPIRERSPQKVVETVSRLADSTGWDEISLVSLASCDYPHIEETIMALKPLMEEKDMKLSLPSLRMDNFSLSLASGLDVMKKSGLTLAPEGGTQRIRDVINKGVSEENVEESIRSAFDHGWERMKLYFMMGLPTETYDDLKGIIDIAERAVAIGRSMKRRADINVSVAGFVPKPHTPFQWEPQDSMESFRDKGRWLKSRVKNRKISLKYHEPSQSFIEGVMARGDRRLGEVIDRAWKIGARFDGWSETFNLSIWQQAFSDCSVDPAWYANRERPKDEGFPWDHIDCGVTREFLWREREKSKLEALTVDCREGSCSCCGWQSNGCNWYHGGKQNG</sequence>
<evidence type="ECO:0000259" key="1">
    <source>
        <dbReference type="PROSITE" id="PS51918"/>
    </source>
</evidence>
<dbReference type="InterPro" id="IPR006638">
    <property type="entry name" value="Elp3/MiaA/NifB-like_rSAM"/>
</dbReference>
<dbReference type="PROSITE" id="PS51918">
    <property type="entry name" value="RADICAL_SAM"/>
    <property type="match status" value="1"/>
</dbReference>
<dbReference type="CDD" id="cd01335">
    <property type="entry name" value="Radical_SAM"/>
    <property type="match status" value="1"/>
</dbReference>
<dbReference type="AlphaFoldDB" id="A0A1X7JAE0"/>
<dbReference type="OrthoDB" id="9806827at2"/>
<protein>
    <submittedName>
        <fullName evidence="2">Radical SAM family uncharacterized protein</fullName>
    </submittedName>
</protein>
<feature type="domain" description="Radical SAM core" evidence="1">
    <location>
        <begin position="244"/>
        <end position="482"/>
    </location>
</feature>
<organism evidence="2 3">
    <name type="scientific">Dethiosulfovibrio salsuginis</name>
    <dbReference type="NCBI Taxonomy" id="561720"/>
    <lineage>
        <taxon>Bacteria</taxon>
        <taxon>Thermotogati</taxon>
        <taxon>Synergistota</taxon>
        <taxon>Synergistia</taxon>
        <taxon>Synergistales</taxon>
        <taxon>Dethiosulfovibrionaceae</taxon>
        <taxon>Dethiosulfovibrio</taxon>
    </lineage>
</organism>
<dbReference type="Proteomes" id="UP000193355">
    <property type="component" value="Unassembled WGS sequence"/>
</dbReference>
<dbReference type="RefSeq" id="WP_085544351.1">
    <property type="nucleotide sequence ID" value="NZ_FXBB01000010.1"/>
</dbReference>
<dbReference type="InterPro" id="IPR007197">
    <property type="entry name" value="rSAM"/>
</dbReference>
<dbReference type="Pfam" id="PF04055">
    <property type="entry name" value="Radical_SAM"/>
    <property type="match status" value="1"/>
</dbReference>
<dbReference type="SMART" id="SM00729">
    <property type="entry name" value="Elp3"/>
    <property type="match status" value="1"/>
</dbReference>
<dbReference type="STRING" id="561720.SAMN06275492_11018"/>